<dbReference type="PANTHER" id="PTHR10165">
    <property type="entry name" value="LIPID PHOSPHATE PHOSPHATASE"/>
    <property type="match status" value="1"/>
</dbReference>
<feature type="transmembrane region" description="Helical" evidence="6">
    <location>
        <begin position="71"/>
        <end position="96"/>
    </location>
</feature>
<evidence type="ECO:0000256" key="1">
    <source>
        <dbReference type="ARBA" id="ARBA00004141"/>
    </source>
</evidence>
<dbReference type="Proteomes" id="UP001497623">
    <property type="component" value="Unassembled WGS sequence"/>
</dbReference>
<dbReference type="GO" id="GO:0005886">
    <property type="term" value="C:plasma membrane"/>
    <property type="evidence" value="ECO:0007669"/>
    <property type="project" value="TreeGrafter"/>
</dbReference>
<gene>
    <name evidence="8" type="ORF">MNOR_LOCUS4501</name>
</gene>
<protein>
    <recommendedName>
        <fullName evidence="7">Phosphatidic acid phosphatase type 2/haloperoxidase domain-containing protein</fullName>
    </recommendedName>
</protein>
<dbReference type="InterPro" id="IPR036938">
    <property type="entry name" value="PAP2/HPO_sf"/>
</dbReference>
<evidence type="ECO:0000313" key="9">
    <source>
        <dbReference type="Proteomes" id="UP001497623"/>
    </source>
</evidence>
<evidence type="ECO:0000256" key="6">
    <source>
        <dbReference type="SAM" id="Phobius"/>
    </source>
</evidence>
<evidence type="ECO:0000256" key="5">
    <source>
        <dbReference type="ARBA" id="ARBA00023136"/>
    </source>
</evidence>
<dbReference type="GO" id="GO:0007165">
    <property type="term" value="P:signal transduction"/>
    <property type="evidence" value="ECO:0007669"/>
    <property type="project" value="TreeGrafter"/>
</dbReference>
<comment type="caution">
    <text evidence="8">The sequence shown here is derived from an EMBL/GenBank/DDBJ whole genome shotgun (WGS) entry which is preliminary data.</text>
</comment>
<feature type="domain" description="Phosphatidic acid phosphatase type 2/haloperoxidase" evidence="7">
    <location>
        <begin position="79"/>
        <end position="226"/>
    </location>
</feature>
<dbReference type="PANTHER" id="PTHR10165:SF103">
    <property type="entry name" value="PHOSPHOLIPID PHOSPHATASE HOMOLOG 1.2 HOMOLOG"/>
    <property type="match status" value="1"/>
</dbReference>
<keyword evidence="5 6" id="KW-0472">Membrane</keyword>
<sequence>MLWLYPFERGFFCDDESIHYPYKESTVTNGILLVVSITVPILTVCGMEWWKIYNNKVIQKLKIWGYKIHPLIWTIVHKLGPFWFGFFANIMFTYIIKYTIGRLRPHFIAVCDPDWSQIQCTTSELHQTYVDPIPCTAEDKYRIKEARMSFPSGHSSVSAFAMVYVVMYLQMQHKLFYHRLLRSVFQILCLSFTVYTSVSRIHDYRHHWSDSLGGFLLGTIVAILTFYYASDLLPDKDILISYHAQSRVIPLQEYQPNPDEKNKNSIHPDQS</sequence>
<accession>A0AAV2PVK5</accession>
<dbReference type="GO" id="GO:0008195">
    <property type="term" value="F:phosphatidate phosphatase activity"/>
    <property type="evidence" value="ECO:0007669"/>
    <property type="project" value="TreeGrafter"/>
</dbReference>
<dbReference type="SUPFAM" id="SSF48317">
    <property type="entry name" value="Acid phosphatase/Vanadium-dependent haloperoxidase"/>
    <property type="match status" value="1"/>
</dbReference>
<dbReference type="CDD" id="cd03384">
    <property type="entry name" value="PAP2_wunen"/>
    <property type="match status" value="1"/>
</dbReference>
<keyword evidence="4 6" id="KW-1133">Transmembrane helix</keyword>
<feature type="transmembrane region" description="Helical" evidence="6">
    <location>
        <begin position="148"/>
        <end position="168"/>
    </location>
</feature>
<proteinExistence type="inferred from homology"/>
<name>A0AAV2PVK5_MEGNR</name>
<evidence type="ECO:0000259" key="7">
    <source>
        <dbReference type="SMART" id="SM00014"/>
    </source>
</evidence>
<feature type="transmembrane region" description="Helical" evidence="6">
    <location>
        <begin position="30"/>
        <end position="50"/>
    </location>
</feature>
<evidence type="ECO:0000313" key="8">
    <source>
        <dbReference type="EMBL" id="CAL4065043.1"/>
    </source>
</evidence>
<dbReference type="InterPro" id="IPR000326">
    <property type="entry name" value="PAP2/HPO"/>
</dbReference>
<evidence type="ECO:0000256" key="3">
    <source>
        <dbReference type="ARBA" id="ARBA00022692"/>
    </source>
</evidence>
<comment type="subcellular location">
    <subcellularLocation>
        <location evidence="1">Membrane</location>
        <topology evidence="1">Multi-pass membrane protein</topology>
    </subcellularLocation>
</comment>
<feature type="transmembrane region" description="Helical" evidence="6">
    <location>
        <begin position="180"/>
        <end position="199"/>
    </location>
</feature>
<feature type="transmembrane region" description="Helical" evidence="6">
    <location>
        <begin position="211"/>
        <end position="229"/>
    </location>
</feature>
<dbReference type="GO" id="GO:0006644">
    <property type="term" value="P:phospholipid metabolic process"/>
    <property type="evidence" value="ECO:0007669"/>
    <property type="project" value="InterPro"/>
</dbReference>
<dbReference type="AlphaFoldDB" id="A0AAV2PVK5"/>
<dbReference type="Gene3D" id="1.20.144.10">
    <property type="entry name" value="Phosphatidic acid phosphatase type 2/haloperoxidase"/>
    <property type="match status" value="1"/>
</dbReference>
<dbReference type="Pfam" id="PF01569">
    <property type="entry name" value="PAP2"/>
    <property type="match status" value="1"/>
</dbReference>
<evidence type="ECO:0000256" key="4">
    <source>
        <dbReference type="ARBA" id="ARBA00022989"/>
    </source>
</evidence>
<comment type="similarity">
    <text evidence="2">Belongs to the PA-phosphatase related phosphoesterase family.</text>
</comment>
<dbReference type="SMART" id="SM00014">
    <property type="entry name" value="acidPPc"/>
    <property type="match status" value="1"/>
</dbReference>
<dbReference type="GO" id="GO:0046839">
    <property type="term" value="P:phospholipid dephosphorylation"/>
    <property type="evidence" value="ECO:0007669"/>
    <property type="project" value="TreeGrafter"/>
</dbReference>
<evidence type="ECO:0000256" key="2">
    <source>
        <dbReference type="ARBA" id="ARBA00008816"/>
    </source>
</evidence>
<feature type="non-terminal residue" evidence="8">
    <location>
        <position position="271"/>
    </location>
</feature>
<organism evidence="8 9">
    <name type="scientific">Meganyctiphanes norvegica</name>
    <name type="common">Northern krill</name>
    <name type="synonym">Thysanopoda norvegica</name>
    <dbReference type="NCBI Taxonomy" id="48144"/>
    <lineage>
        <taxon>Eukaryota</taxon>
        <taxon>Metazoa</taxon>
        <taxon>Ecdysozoa</taxon>
        <taxon>Arthropoda</taxon>
        <taxon>Crustacea</taxon>
        <taxon>Multicrustacea</taxon>
        <taxon>Malacostraca</taxon>
        <taxon>Eumalacostraca</taxon>
        <taxon>Eucarida</taxon>
        <taxon>Euphausiacea</taxon>
        <taxon>Euphausiidae</taxon>
        <taxon>Meganyctiphanes</taxon>
    </lineage>
</organism>
<keyword evidence="9" id="KW-1185">Reference proteome</keyword>
<dbReference type="InterPro" id="IPR043216">
    <property type="entry name" value="PAP-like"/>
</dbReference>
<reference evidence="8 9" key="1">
    <citation type="submission" date="2024-05" db="EMBL/GenBank/DDBJ databases">
        <authorList>
            <person name="Wallberg A."/>
        </authorList>
    </citation>
    <scope>NUCLEOTIDE SEQUENCE [LARGE SCALE GENOMIC DNA]</scope>
</reference>
<dbReference type="EMBL" id="CAXKWB010001651">
    <property type="protein sequence ID" value="CAL4065043.1"/>
    <property type="molecule type" value="Genomic_DNA"/>
</dbReference>
<keyword evidence="3 6" id="KW-0812">Transmembrane</keyword>